<sequence length="306" mass="33948">MVSLVRNFVMRSETRINKSPTAASKDLCETCNLKPKFFGKGVLHPYCSRTCARNGGRAVGIIECLLPGCHATGKTAFSNFCSEDHAIEGVLQNRAAGCTRCMVQPQVLGGLCIACDRRSRVGPRLQELNQDSSTFKDLRMQFLSEWERNEDKPPVFEKAYEVILPRDIRVRHDAYWAKNEGSEKIRTFYSALCICDLGFKDDNICDGRTCGICCTVKSSFKSFAFGRTFMEGRFGNGIYSSRNPACADRFSTSCTTSPYRVMIACDTVAPCENDSIDEAEIEETSVFTPIADGILPAFVVVYSIAI</sequence>
<keyword evidence="2" id="KW-1185">Reference proteome</keyword>
<dbReference type="OMA" id="YKSCGIC"/>
<evidence type="ECO:0000313" key="1">
    <source>
        <dbReference type="EMBL" id="EKM78960.1"/>
    </source>
</evidence>
<dbReference type="HOGENOM" id="CLU_073377_0_0_1"/>
<dbReference type="EMBL" id="JH971391">
    <property type="protein sequence ID" value="EKM78960.1"/>
    <property type="molecule type" value="Genomic_DNA"/>
</dbReference>
<dbReference type="AlphaFoldDB" id="K5XUZ7"/>
<dbReference type="OrthoDB" id="2419903at2759"/>
<dbReference type="SUPFAM" id="SSF56399">
    <property type="entry name" value="ADP-ribosylation"/>
    <property type="match status" value="1"/>
</dbReference>
<dbReference type="Proteomes" id="UP000008493">
    <property type="component" value="Unassembled WGS sequence"/>
</dbReference>
<protein>
    <recommendedName>
        <fullName evidence="3">PARP catalytic domain-containing protein</fullName>
    </recommendedName>
</protein>
<evidence type="ECO:0000313" key="2">
    <source>
        <dbReference type="Proteomes" id="UP000008493"/>
    </source>
</evidence>
<dbReference type="Gene3D" id="3.90.228.10">
    <property type="match status" value="1"/>
</dbReference>
<reference evidence="2" key="1">
    <citation type="journal article" date="2012" name="Proc. Natl. Acad. Sci. U.S.A.">
        <title>Genome sequence of the button mushroom Agaricus bisporus reveals mechanisms governing adaptation to a humic-rich ecological niche.</title>
        <authorList>
            <person name="Morin E."/>
            <person name="Kohler A."/>
            <person name="Baker A.R."/>
            <person name="Foulongne-Oriol M."/>
            <person name="Lombard V."/>
            <person name="Nagy L.G."/>
            <person name="Ohm R.A."/>
            <person name="Patyshakuliyeva A."/>
            <person name="Brun A."/>
            <person name="Aerts A.L."/>
            <person name="Bailey A.M."/>
            <person name="Billette C."/>
            <person name="Coutinho P.M."/>
            <person name="Deakin G."/>
            <person name="Doddapaneni H."/>
            <person name="Floudas D."/>
            <person name="Grimwood J."/>
            <person name="Hilden K."/>
            <person name="Kuees U."/>
            <person name="LaButti K.M."/>
            <person name="Lapidus A."/>
            <person name="Lindquist E.A."/>
            <person name="Lucas S.M."/>
            <person name="Murat C."/>
            <person name="Riley R.W."/>
            <person name="Salamov A.A."/>
            <person name="Schmutz J."/>
            <person name="Subramanian V."/>
            <person name="Woesten H.A.B."/>
            <person name="Xu J."/>
            <person name="Eastwood D.C."/>
            <person name="Foster G.D."/>
            <person name="Sonnenberg A.S."/>
            <person name="Cullen D."/>
            <person name="de Vries R.P."/>
            <person name="Lundell T."/>
            <person name="Hibbett D.S."/>
            <person name="Henrissat B."/>
            <person name="Burton K.S."/>
            <person name="Kerrigan R.W."/>
            <person name="Challen M.P."/>
            <person name="Grigoriev I.V."/>
            <person name="Martin F."/>
        </authorList>
    </citation>
    <scope>NUCLEOTIDE SEQUENCE [LARGE SCALE GENOMIC DNA]</scope>
    <source>
        <strain evidence="2">JB137-S8 / ATCC MYA-4627 / FGSC 10392</strain>
    </source>
</reference>
<dbReference type="KEGG" id="abp:AGABI1DRAFT114489"/>
<proteinExistence type="predicted"/>
<accession>K5XUZ7</accession>
<evidence type="ECO:0008006" key="3">
    <source>
        <dbReference type="Google" id="ProtNLM"/>
    </source>
</evidence>
<name>K5XUZ7_AGABU</name>
<organism evidence="1 2">
    <name type="scientific">Agaricus bisporus var. burnettii (strain JB137-S8 / ATCC MYA-4627 / FGSC 10392)</name>
    <name type="common">White button mushroom</name>
    <dbReference type="NCBI Taxonomy" id="597362"/>
    <lineage>
        <taxon>Eukaryota</taxon>
        <taxon>Fungi</taxon>
        <taxon>Dikarya</taxon>
        <taxon>Basidiomycota</taxon>
        <taxon>Agaricomycotina</taxon>
        <taxon>Agaricomycetes</taxon>
        <taxon>Agaricomycetidae</taxon>
        <taxon>Agaricales</taxon>
        <taxon>Agaricineae</taxon>
        <taxon>Agaricaceae</taxon>
        <taxon>Agaricus</taxon>
    </lineage>
</organism>
<dbReference type="InParanoid" id="K5XUZ7"/>
<dbReference type="eggNOG" id="ENOG502SRHZ">
    <property type="taxonomic scope" value="Eukaryota"/>
</dbReference>
<dbReference type="RefSeq" id="XP_007330725.1">
    <property type="nucleotide sequence ID" value="XM_007330663.1"/>
</dbReference>
<gene>
    <name evidence="1" type="ORF">AGABI1DRAFT_114489</name>
</gene>
<dbReference type="GeneID" id="18824358"/>